<dbReference type="EMBL" id="FN648562">
    <property type="protein sequence ID" value="CBN79693.1"/>
    <property type="molecule type" value="Genomic_DNA"/>
</dbReference>
<feature type="binding site" evidence="7">
    <location>
        <position position="216"/>
    </location>
    <ligand>
        <name>Zn(2+)</name>
        <dbReference type="ChEBI" id="CHEBI:29105"/>
    </ligand>
</feature>
<reference evidence="9 10" key="1">
    <citation type="journal article" date="2010" name="Nature">
        <title>The Ectocarpus genome and the independent evolution of multicellularity in brown algae.</title>
        <authorList>
            <person name="Cock J.M."/>
            <person name="Sterck L."/>
            <person name="Rouze P."/>
            <person name="Scornet D."/>
            <person name="Allen A.E."/>
            <person name="Amoutzias G."/>
            <person name="Anthouard V."/>
            <person name="Artiguenave F."/>
            <person name="Aury J.M."/>
            <person name="Badger J.H."/>
            <person name="Beszteri B."/>
            <person name="Billiau K."/>
            <person name="Bonnet E."/>
            <person name="Bothwell J.H."/>
            <person name="Bowler C."/>
            <person name="Boyen C."/>
            <person name="Brownlee C."/>
            <person name="Carrano C.J."/>
            <person name="Charrier B."/>
            <person name="Cho G.Y."/>
            <person name="Coelho S.M."/>
            <person name="Collen J."/>
            <person name="Corre E."/>
            <person name="Da Silva C."/>
            <person name="Delage L."/>
            <person name="Delaroque N."/>
            <person name="Dittami S.M."/>
            <person name="Doulbeau S."/>
            <person name="Elias M."/>
            <person name="Farnham G."/>
            <person name="Gachon C.M."/>
            <person name="Gschloessl B."/>
            <person name="Heesch S."/>
            <person name="Jabbari K."/>
            <person name="Jubin C."/>
            <person name="Kawai H."/>
            <person name="Kimura K."/>
            <person name="Kloareg B."/>
            <person name="Kupper F.C."/>
            <person name="Lang D."/>
            <person name="Le Bail A."/>
            <person name="Leblanc C."/>
            <person name="Lerouge P."/>
            <person name="Lohr M."/>
            <person name="Lopez P.J."/>
            <person name="Martens C."/>
            <person name="Maumus F."/>
            <person name="Michel G."/>
            <person name="Miranda-Saavedra D."/>
            <person name="Morales J."/>
            <person name="Moreau H."/>
            <person name="Motomura T."/>
            <person name="Nagasato C."/>
            <person name="Napoli C.A."/>
            <person name="Nelson D.R."/>
            <person name="Nyvall-Collen P."/>
            <person name="Peters A.F."/>
            <person name="Pommier C."/>
            <person name="Potin P."/>
            <person name="Poulain J."/>
            <person name="Quesneville H."/>
            <person name="Read B."/>
            <person name="Rensing S.A."/>
            <person name="Ritter A."/>
            <person name="Rousvoal S."/>
            <person name="Samanta M."/>
            <person name="Samson G."/>
            <person name="Schroeder D.C."/>
            <person name="Segurens B."/>
            <person name="Strittmatter M."/>
            <person name="Tonon T."/>
            <person name="Tregear J.W."/>
            <person name="Valentin K."/>
            <person name="von Dassow P."/>
            <person name="Yamagishi T."/>
            <person name="Van de Peer Y."/>
            <person name="Wincker P."/>
        </authorList>
    </citation>
    <scope>NUCLEOTIDE SEQUENCE [LARGE SCALE GENOMIC DNA]</scope>
    <source>
        <strain evidence="10">Ec32 / CCAP1310/4</strain>
    </source>
</reference>
<evidence type="ECO:0000256" key="5">
    <source>
        <dbReference type="ARBA" id="ARBA00023239"/>
    </source>
</evidence>
<feature type="region of interest" description="Disordered" evidence="8">
    <location>
        <begin position="150"/>
        <end position="170"/>
    </location>
</feature>
<sequence length="393" mass="42594">MNAATRVSRSGMAKFANSKQAWTTPLSRSLHGAGAALQPVTIIGQPSNVVSDTTMIKKVWNSPGAMLQDISSRKYGSALGVQVSTDVEELAGEEPPSKKGKVCTGPNCCDAPCCTIPGKCTLENCTAETCMAEEDSDADSAVQEVGATFGSGRRQMSSKATVQAGPPDGHAMWQKPSLDKVMDANKKWVANVKAEDPDFFKRLASIHTPEHFFIGCSDSRLSVEAMLGCGPGEVFIHRNIANQFMHNDVSILASLHYAVDYLGVKNIILCGHYECGGVRAAMANNDHGLVENWVMGVKEVARMHQDELMALGDDELIHRRLVELNVQEQCVKLFNTPILQKAHAERGGPHVHAVIFDMAEGLIKELDVDLQALVKRTSHFQSMYDFSAPVAAQ</sequence>
<dbReference type="InParanoid" id="D8LLJ1"/>
<protein>
    <recommendedName>
        <fullName evidence="2">carbonic anhydrase</fullName>
        <ecNumber evidence="2">4.2.1.1</ecNumber>
    </recommendedName>
</protein>
<evidence type="ECO:0000256" key="6">
    <source>
        <dbReference type="ARBA" id="ARBA00048348"/>
    </source>
</evidence>
<evidence type="ECO:0000256" key="3">
    <source>
        <dbReference type="ARBA" id="ARBA00022723"/>
    </source>
</evidence>
<dbReference type="AlphaFoldDB" id="D8LLJ1"/>
<dbReference type="SMART" id="SM00947">
    <property type="entry name" value="Pro_CA"/>
    <property type="match status" value="1"/>
</dbReference>
<dbReference type="GO" id="GO:0008270">
    <property type="term" value="F:zinc ion binding"/>
    <property type="evidence" value="ECO:0007669"/>
    <property type="project" value="InterPro"/>
</dbReference>
<gene>
    <name evidence="9" type="ORF">Esi_0368_0022</name>
</gene>
<name>D8LLJ1_ECTSI</name>
<keyword evidence="3 7" id="KW-0479">Metal-binding</keyword>
<evidence type="ECO:0000256" key="1">
    <source>
        <dbReference type="ARBA" id="ARBA00006217"/>
    </source>
</evidence>
<organism evidence="9 10">
    <name type="scientific">Ectocarpus siliculosus</name>
    <name type="common">Brown alga</name>
    <name type="synonym">Conferva siliculosa</name>
    <dbReference type="NCBI Taxonomy" id="2880"/>
    <lineage>
        <taxon>Eukaryota</taxon>
        <taxon>Sar</taxon>
        <taxon>Stramenopiles</taxon>
        <taxon>Ochrophyta</taxon>
        <taxon>PX clade</taxon>
        <taxon>Phaeophyceae</taxon>
        <taxon>Ectocarpales</taxon>
        <taxon>Ectocarpaceae</taxon>
        <taxon>Ectocarpus</taxon>
    </lineage>
</organism>
<evidence type="ECO:0000313" key="9">
    <source>
        <dbReference type="EMBL" id="CBN79693.1"/>
    </source>
</evidence>
<dbReference type="SUPFAM" id="SSF53056">
    <property type="entry name" value="beta-carbonic anhydrase, cab"/>
    <property type="match status" value="1"/>
</dbReference>
<dbReference type="InterPro" id="IPR001765">
    <property type="entry name" value="Carbonic_anhydrase"/>
</dbReference>
<evidence type="ECO:0000256" key="7">
    <source>
        <dbReference type="PIRSR" id="PIRSR601765-1"/>
    </source>
</evidence>
<evidence type="ECO:0000256" key="8">
    <source>
        <dbReference type="SAM" id="MobiDB-lite"/>
    </source>
</evidence>
<dbReference type="InterPro" id="IPR036874">
    <property type="entry name" value="Carbonic_anhydrase_sf"/>
</dbReference>
<accession>D8LLJ1</accession>
<dbReference type="CDD" id="cd00883">
    <property type="entry name" value="beta_CA_cladeA"/>
    <property type="match status" value="1"/>
</dbReference>
<keyword evidence="10" id="KW-1185">Reference proteome</keyword>
<dbReference type="EC" id="4.2.1.1" evidence="2"/>
<proteinExistence type="inferred from homology"/>
<dbReference type="Gene3D" id="3.40.1050.10">
    <property type="entry name" value="Carbonic anhydrase"/>
    <property type="match status" value="1"/>
</dbReference>
<dbReference type="PANTHER" id="PTHR11002">
    <property type="entry name" value="CARBONIC ANHYDRASE"/>
    <property type="match status" value="1"/>
</dbReference>
<comment type="cofactor">
    <cofactor evidence="7">
        <name>Zn(2+)</name>
        <dbReference type="ChEBI" id="CHEBI:29105"/>
    </cofactor>
    <text evidence="7">Binds 1 zinc ion per subunit.</text>
</comment>
<dbReference type="eggNOG" id="KOG1578">
    <property type="taxonomic scope" value="Eukaryota"/>
</dbReference>
<feature type="binding site" evidence="7">
    <location>
        <position position="272"/>
    </location>
    <ligand>
        <name>Zn(2+)</name>
        <dbReference type="ChEBI" id="CHEBI:29105"/>
    </ligand>
</feature>
<keyword evidence="5 9" id="KW-0456">Lyase</keyword>
<feature type="binding site" evidence="7">
    <location>
        <position position="275"/>
    </location>
    <ligand>
        <name>Zn(2+)</name>
        <dbReference type="ChEBI" id="CHEBI:29105"/>
    </ligand>
</feature>
<dbReference type="Proteomes" id="UP000002630">
    <property type="component" value="Linkage Group LG21"/>
</dbReference>
<dbReference type="EMBL" id="FN649746">
    <property type="protein sequence ID" value="CBN79693.1"/>
    <property type="molecule type" value="Genomic_DNA"/>
</dbReference>
<dbReference type="Pfam" id="PF00484">
    <property type="entry name" value="Pro_CA"/>
    <property type="match status" value="1"/>
</dbReference>
<comment type="similarity">
    <text evidence="1">Belongs to the beta-class carbonic anhydrase family.</text>
</comment>
<dbReference type="OrthoDB" id="10248475at2759"/>
<feature type="binding site" evidence="7">
    <location>
        <position position="218"/>
    </location>
    <ligand>
        <name>Zn(2+)</name>
        <dbReference type="ChEBI" id="CHEBI:29105"/>
    </ligand>
</feature>
<evidence type="ECO:0000256" key="4">
    <source>
        <dbReference type="ARBA" id="ARBA00022833"/>
    </source>
</evidence>
<dbReference type="STRING" id="2880.D8LLJ1"/>
<dbReference type="PANTHER" id="PTHR11002:SF76">
    <property type="entry name" value="CARBONIC ANHYDRASE"/>
    <property type="match status" value="1"/>
</dbReference>
<evidence type="ECO:0000313" key="10">
    <source>
        <dbReference type="Proteomes" id="UP000002630"/>
    </source>
</evidence>
<dbReference type="GO" id="GO:0004089">
    <property type="term" value="F:carbonate dehydratase activity"/>
    <property type="evidence" value="ECO:0007669"/>
    <property type="project" value="UniProtKB-EC"/>
</dbReference>
<comment type="catalytic activity">
    <reaction evidence="6">
        <text>hydrogencarbonate + H(+) = CO2 + H2O</text>
        <dbReference type="Rhea" id="RHEA:10748"/>
        <dbReference type="ChEBI" id="CHEBI:15377"/>
        <dbReference type="ChEBI" id="CHEBI:15378"/>
        <dbReference type="ChEBI" id="CHEBI:16526"/>
        <dbReference type="ChEBI" id="CHEBI:17544"/>
        <dbReference type="EC" id="4.2.1.1"/>
    </reaction>
</comment>
<keyword evidence="4 7" id="KW-0862">Zinc</keyword>
<evidence type="ECO:0000256" key="2">
    <source>
        <dbReference type="ARBA" id="ARBA00012925"/>
    </source>
</evidence>